<dbReference type="AlphaFoldDB" id="A0A828PNP2"/>
<evidence type="ECO:0000313" key="1">
    <source>
        <dbReference type="EMBL" id="EFM90874.1"/>
    </source>
</evidence>
<name>A0A828PNP2_ACTPL</name>
<accession>A0A828PNP2</accession>
<evidence type="ECO:0000313" key="2">
    <source>
        <dbReference type="Proteomes" id="UP000005341"/>
    </source>
</evidence>
<comment type="caution">
    <text evidence="1">The sequence shown here is derived from an EMBL/GenBank/DDBJ whole genome shotgun (WGS) entry which is preliminary data.</text>
</comment>
<reference evidence="1 2" key="1">
    <citation type="journal article" date="2010" name="J. Bacteriol.">
        <title>Comparative genomic characterization of Actinobacillus pleuropneumoniae.</title>
        <authorList>
            <person name="Xu Z."/>
            <person name="Chen X."/>
            <person name="Li L."/>
            <person name="Li T."/>
            <person name="Wang S."/>
            <person name="Chen H."/>
            <person name="Zhou R."/>
        </authorList>
    </citation>
    <scope>NUCLEOTIDE SEQUENCE [LARGE SCALE GENOMIC DNA]</scope>
    <source>
        <strain evidence="1 2">Femo</strain>
    </source>
</reference>
<sequence length="59" mass="7157">MKEVVMMLDVDKQQEWEDPFTGKVKKNIPTDCYRPIKNDGGQFEKEWNEWFNDNEQEAF</sequence>
<proteinExistence type="predicted"/>
<organism evidence="1 2">
    <name type="scientific">Actinobacillus pleuropneumoniae serovar 6 str. Femo</name>
    <dbReference type="NCBI Taxonomy" id="754256"/>
    <lineage>
        <taxon>Bacteria</taxon>
        <taxon>Pseudomonadati</taxon>
        <taxon>Pseudomonadota</taxon>
        <taxon>Gammaproteobacteria</taxon>
        <taxon>Pasteurellales</taxon>
        <taxon>Pasteurellaceae</taxon>
        <taxon>Actinobacillus</taxon>
    </lineage>
</organism>
<gene>
    <name evidence="1" type="ORF">appser6_22060</name>
</gene>
<dbReference type="EMBL" id="ADOG01000042">
    <property type="protein sequence ID" value="EFM90874.1"/>
    <property type="molecule type" value="Genomic_DNA"/>
</dbReference>
<protein>
    <submittedName>
        <fullName evidence="1">Uncharacterized protein</fullName>
    </submittedName>
</protein>
<dbReference type="Proteomes" id="UP000005341">
    <property type="component" value="Unassembled WGS sequence"/>
</dbReference>